<dbReference type="InterPro" id="IPR036397">
    <property type="entry name" value="RNaseH_sf"/>
</dbReference>
<dbReference type="PANTHER" id="PTHR10642:SF26">
    <property type="entry name" value="RIBONUCLEASE H1"/>
    <property type="match status" value="1"/>
</dbReference>
<comment type="subcellular location">
    <subcellularLocation>
        <location evidence="10">Cytoplasm</location>
    </subcellularLocation>
</comment>
<evidence type="ECO:0000259" key="11">
    <source>
        <dbReference type="PROSITE" id="PS50879"/>
    </source>
</evidence>
<dbReference type="HAMAP" id="MF_00042">
    <property type="entry name" value="RNase_H"/>
    <property type="match status" value="1"/>
</dbReference>
<feature type="domain" description="RNase H type-1" evidence="11">
    <location>
        <begin position="7"/>
        <end position="148"/>
    </location>
</feature>
<dbReference type="NCBIfam" id="NF001236">
    <property type="entry name" value="PRK00203.1"/>
    <property type="match status" value="1"/>
</dbReference>
<dbReference type="InterPro" id="IPR012337">
    <property type="entry name" value="RNaseH-like_sf"/>
</dbReference>
<keyword evidence="9 10" id="KW-0460">Magnesium</keyword>
<dbReference type="CDD" id="cd09278">
    <property type="entry name" value="RNase_HI_prokaryote_like"/>
    <property type="match status" value="1"/>
</dbReference>
<evidence type="ECO:0000256" key="8">
    <source>
        <dbReference type="ARBA" id="ARBA00022801"/>
    </source>
</evidence>
<comment type="catalytic activity">
    <reaction evidence="1 10">
        <text>Endonucleolytic cleavage to 5'-phosphomonoester.</text>
        <dbReference type="EC" id="3.1.26.4"/>
    </reaction>
</comment>
<dbReference type="EMBL" id="CP136137">
    <property type="protein sequence ID" value="WYY09057.1"/>
    <property type="molecule type" value="Genomic_DNA"/>
</dbReference>
<feature type="binding site" evidence="10">
    <location>
        <position position="140"/>
    </location>
    <ligand>
        <name>Mg(2+)</name>
        <dbReference type="ChEBI" id="CHEBI:18420"/>
        <label>2</label>
    </ligand>
</feature>
<feature type="binding site" evidence="10">
    <location>
        <position position="54"/>
    </location>
    <ligand>
        <name>Mg(2+)</name>
        <dbReference type="ChEBI" id="CHEBI:18420"/>
        <label>1</label>
    </ligand>
</feature>
<dbReference type="Proteomes" id="UP001479933">
    <property type="component" value="Chromosome"/>
</dbReference>
<feature type="binding site" evidence="10">
    <location>
        <position position="16"/>
    </location>
    <ligand>
        <name>Mg(2+)</name>
        <dbReference type="ChEBI" id="CHEBI:18420"/>
        <label>1</label>
    </ligand>
</feature>
<evidence type="ECO:0000256" key="4">
    <source>
        <dbReference type="ARBA" id="ARBA00012180"/>
    </source>
</evidence>
<keyword evidence="6 10" id="KW-0479">Metal-binding</keyword>
<evidence type="ECO:0000256" key="1">
    <source>
        <dbReference type="ARBA" id="ARBA00000077"/>
    </source>
</evidence>
<gene>
    <name evidence="10 12" type="primary">rnhA</name>
    <name evidence="12" type="ORF">RVF87_08385</name>
</gene>
<feature type="binding site" evidence="10">
    <location>
        <position position="76"/>
    </location>
    <ligand>
        <name>Mg(2+)</name>
        <dbReference type="ChEBI" id="CHEBI:18420"/>
        <label>1</label>
    </ligand>
</feature>
<comment type="function">
    <text evidence="10">Endonuclease that specifically degrades the RNA of RNA-DNA hybrids.</text>
</comment>
<evidence type="ECO:0000313" key="12">
    <source>
        <dbReference type="EMBL" id="WYY09057.1"/>
    </source>
</evidence>
<evidence type="ECO:0000256" key="3">
    <source>
        <dbReference type="ARBA" id="ARBA00011245"/>
    </source>
</evidence>
<feature type="binding site" evidence="10">
    <location>
        <position position="16"/>
    </location>
    <ligand>
        <name>Mg(2+)</name>
        <dbReference type="ChEBI" id="CHEBI:18420"/>
        <label>2</label>
    </ligand>
</feature>
<keyword evidence="5 10" id="KW-0540">Nuclease</keyword>
<evidence type="ECO:0000256" key="7">
    <source>
        <dbReference type="ARBA" id="ARBA00022759"/>
    </source>
</evidence>
<keyword evidence="7 10" id="KW-0255">Endonuclease</keyword>
<dbReference type="InterPro" id="IPR002156">
    <property type="entry name" value="RNaseH_domain"/>
</dbReference>
<name>A0ABZ2U5Z2_9ACTN</name>
<dbReference type="Pfam" id="PF00075">
    <property type="entry name" value="RNase_H"/>
    <property type="match status" value="1"/>
</dbReference>
<evidence type="ECO:0000256" key="5">
    <source>
        <dbReference type="ARBA" id="ARBA00022722"/>
    </source>
</evidence>
<keyword evidence="10" id="KW-0963">Cytoplasm</keyword>
<organism evidence="12 13">
    <name type="scientific">Gordonia hydrophobica</name>
    <dbReference type="NCBI Taxonomy" id="40516"/>
    <lineage>
        <taxon>Bacteria</taxon>
        <taxon>Bacillati</taxon>
        <taxon>Actinomycetota</taxon>
        <taxon>Actinomycetes</taxon>
        <taxon>Mycobacteriales</taxon>
        <taxon>Gordoniaceae</taxon>
        <taxon>Gordonia</taxon>
    </lineage>
</organism>
<dbReference type="RefSeq" id="WP_066164101.1">
    <property type="nucleotide sequence ID" value="NZ_CP136137.1"/>
</dbReference>
<protein>
    <recommendedName>
        <fullName evidence="4 10">Ribonuclease H</fullName>
        <shortName evidence="10">RNase H</shortName>
        <ecNumber evidence="4 10">3.1.26.4</ecNumber>
    </recommendedName>
</protein>
<evidence type="ECO:0000313" key="13">
    <source>
        <dbReference type="Proteomes" id="UP001479933"/>
    </source>
</evidence>
<reference evidence="12 13" key="1">
    <citation type="journal article" date="2023" name="Virus Evol.">
        <title>Computational host range prediction-The good, the bad, and the ugly.</title>
        <authorList>
            <person name="Howell A.A."/>
            <person name="Versoza C.J."/>
            <person name="Pfeifer S.P."/>
        </authorList>
    </citation>
    <scope>NUCLEOTIDE SEQUENCE [LARGE SCALE GENOMIC DNA]</scope>
    <source>
        <strain evidence="12 13">1610/1b</strain>
    </source>
</reference>
<dbReference type="PANTHER" id="PTHR10642">
    <property type="entry name" value="RIBONUCLEASE H1"/>
    <property type="match status" value="1"/>
</dbReference>
<comment type="cofactor">
    <cofactor evidence="10">
        <name>Mg(2+)</name>
        <dbReference type="ChEBI" id="CHEBI:18420"/>
    </cofactor>
    <text evidence="10">Binds 1 Mg(2+) ion per subunit. May bind a second metal ion at a regulatory site, or after substrate binding.</text>
</comment>
<accession>A0ABZ2U5Z2</accession>
<comment type="similarity">
    <text evidence="2 10">Belongs to the RNase H family.</text>
</comment>
<keyword evidence="8 10" id="KW-0378">Hydrolase</keyword>
<dbReference type="InterPro" id="IPR022892">
    <property type="entry name" value="RNaseHI"/>
</dbReference>
<dbReference type="InterPro" id="IPR050092">
    <property type="entry name" value="RNase_H"/>
</dbReference>
<dbReference type="SUPFAM" id="SSF53098">
    <property type="entry name" value="Ribonuclease H-like"/>
    <property type="match status" value="1"/>
</dbReference>
<evidence type="ECO:0000256" key="2">
    <source>
        <dbReference type="ARBA" id="ARBA00005300"/>
    </source>
</evidence>
<sequence>MSDAGTTSKIVEISTDGACLGNPGPGGWGAVLRYGDVEKEISGAEPDTTNNRMELMGAIEALNALKRRSSVILYTDSSYVRNGITKWVAGWQRNGWKTASKQPVKNADLWKKLIEAEKNHEVEWRWVKGHAGDKYNEIADTLASSAARELRDGAR</sequence>
<dbReference type="PROSITE" id="PS50879">
    <property type="entry name" value="RNASE_H_1"/>
    <property type="match status" value="1"/>
</dbReference>
<evidence type="ECO:0000256" key="9">
    <source>
        <dbReference type="ARBA" id="ARBA00022842"/>
    </source>
</evidence>
<evidence type="ECO:0000256" key="10">
    <source>
        <dbReference type="HAMAP-Rule" id="MF_00042"/>
    </source>
</evidence>
<proteinExistence type="inferred from homology"/>
<keyword evidence="13" id="KW-1185">Reference proteome</keyword>
<comment type="subunit">
    <text evidence="3 10">Monomer.</text>
</comment>
<evidence type="ECO:0000256" key="6">
    <source>
        <dbReference type="ARBA" id="ARBA00022723"/>
    </source>
</evidence>
<dbReference type="GO" id="GO:0004523">
    <property type="term" value="F:RNA-DNA hybrid ribonuclease activity"/>
    <property type="evidence" value="ECO:0007669"/>
    <property type="project" value="UniProtKB-EC"/>
</dbReference>
<dbReference type="Gene3D" id="3.30.420.10">
    <property type="entry name" value="Ribonuclease H-like superfamily/Ribonuclease H"/>
    <property type="match status" value="1"/>
</dbReference>
<dbReference type="EC" id="3.1.26.4" evidence="4 10"/>